<feature type="domain" description="S1 motif" evidence="4">
    <location>
        <begin position="125"/>
        <end position="192"/>
    </location>
</feature>
<accession>A0A175A0W3</accession>
<dbReference type="STRING" id="39492.ERS852540_01853"/>
<dbReference type="AlphaFoldDB" id="A0A175A0W3"/>
<evidence type="ECO:0000256" key="1">
    <source>
        <dbReference type="ARBA" id="ARBA00006767"/>
    </source>
</evidence>
<dbReference type="SMART" id="SM00316">
    <property type="entry name" value="S1"/>
    <property type="match status" value="3"/>
</dbReference>
<evidence type="ECO:0000313" key="6">
    <source>
        <dbReference type="Proteomes" id="UP000095662"/>
    </source>
</evidence>
<dbReference type="PROSITE" id="PS50126">
    <property type="entry name" value="S1"/>
    <property type="match status" value="2"/>
</dbReference>
<proteinExistence type="inferred from homology"/>
<dbReference type="PANTHER" id="PTHR10724:SF7">
    <property type="entry name" value="SMALL RIBOSOMAL SUBUNIT PROTEIN BS1C"/>
    <property type="match status" value="1"/>
</dbReference>
<dbReference type="GO" id="GO:0006412">
    <property type="term" value="P:translation"/>
    <property type="evidence" value="ECO:0007669"/>
    <property type="project" value="TreeGrafter"/>
</dbReference>
<dbReference type="PANTHER" id="PTHR10724">
    <property type="entry name" value="30S RIBOSOMAL PROTEIN S1"/>
    <property type="match status" value="1"/>
</dbReference>
<sequence length="307" mass="33183">MTEFLPEGRRLAYKENTAALQSAKTLMQAAVSGAILEASCTVCDAEHNMHVDLGCMKGIIPRSEGAIGIESGATRDIALISRVGKPVCFKITKIDETGSEPLAILSRKAAQEEADREYVSKLTPGDIIGARVTHLEQFGCFVDIGCGIASMIPIDAISVSRIVHPANRFSVGDDIFAVVKGRDQGHICLTHKELIGTWQQNAERFAVGETVPGIVRSIEDYGIFIELAPNLAGLAELKSGIKVGDCACVYIKAIIPEKMKIKLIIVNCCDDGCVPLEAPYFITEGHIDRWVYSTPGAPKYIVTDFSE</sequence>
<dbReference type="Pfam" id="PF00575">
    <property type="entry name" value="S1"/>
    <property type="match status" value="1"/>
</dbReference>
<keyword evidence="3" id="KW-0687">Ribonucleoprotein</keyword>
<dbReference type="InterPro" id="IPR012340">
    <property type="entry name" value="NA-bd_OB-fold"/>
</dbReference>
<dbReference type="OrthoDB" id="1777747at2"/>
<dbReference type="GO" id="GO:0003729">
    <property type="term" value="F:mRNA binding"/>
    <property type="evidence" value="ECO:0007669"/>
    <property type="project" value="TreeGrafter"/>
</dbReference>
<dbReference type="Gene3D" id="2.40.50.140">
    <property type="entry name" value="Nucleic acid-binding proteins"/>
    <property type="match status" value="2"/>
</dbReference>
<dbReference type="GO" id="GO:0003735">
    <property type="term" value="F:structural constituent of ribosome"/>
    <property type="evidence" value="ECO:0007669"/>
    <property type="project" value="TreeGrafter"/>
</dbReference>
<evidence type="ECO:0000256" key="2">
    <source>
        <dbReference type="ARBA" id="ARBA00022980"/>
    </source>
</evidence>
<dbReference type="EMBL" id="CZBY01000015">
    <property type="protein sequence ID" value="CUQ89070.1"/>
    <property type="molecule type" value="Genomic_DNA"/>
</dbReference>
<evidence type="ECO:0000313" key="5">
    <source>
        <dbReference type="EMBL" id="CUQ89070.1"/>
    </source>
</evidence>
<reference evidence="5 6" key="1">
    <citation type="submission" date="2015-09" db="EMBL/GenBank/DDBJ databases">
        <authorList>
            <consortium name="Pathogen Informatics"/>
        </authorList>
    </citation>
    <scope>NUCLEOTIDE SEQUENCE [LARGE SCALE GENOMIC DNA]</scope>
    <source>
        <strain evidence="5 6">2789STDY5834928</strain>
    </source>
</reference>
<dbReference type="InterPro" id="IPR050437">
    <property type="entry name" value="Ribos_protein_bS1-like"/>
</dbReference>
<gene>
    <name evidence="5" type="primary">rpsA_3</name>
    <name evidence="5" type="ORF">ERS852540_01853</name>
</gene>
<protein>
    <submittedName>
        <fullName evidence="5">30S ribosomal protein S1</fullName>
    </submittedName>
</protein>
<keyword evidence="2 5" id="KW-0689">Ribosomal protein</keyword>
<dbReference type="GO" id="GO:0005840">
    <property type="term" value="C:ribosome"/>
    <property type="evidence" value="ECO:0007669"/>
    <property type="project" value="UniProtKB-KW"/>
</dbReference>
<dbReference type="InterPro" id="IPR003029">
    <property type="entry name" value="S1_domain"/>
</dbReference>
<evidence type="ECO:0000256" key="3">
    <source>
        <dbReference type="ARBA" id="ARBA00023274"/>
    </source>
</evidence>
<name>A0A175A0W3_9FIRM</name>
<comment type="similarity">
    <text evidence="1">Belongs to the bacterial ribosomal protein bS1 family.</text>
</comment>
<feature type="domain" description="S1 motif" evidence="4">
    <location>
        <begin position="208"/>
        <end position="237"/>
    </location>
</feature>
<dbReference type="GO" id="GO:1990904">
    <property type="term" value="C:ribonucleoprotein complex"/>
    <property type="evidence" value="ECO:0007669"/>
    <property type="project" value="UniProtKB-KW"/>
</dbReference>
<evidence type="ECO:0000259" key="4">
    <source>
        <dbReference type="PROSITE" id="PS50126"/>
    </source>
</evidence>
<organism evidence="5 6">
    <name type="scientific">[Eubacterium] siraeum</name>
    <dbReference type="NCBI Taxonomy" id="39492"/>
    <lineage>
        <taxon>Bacteria</taxon>
        <taxon>Bacillati</taxon>
        <taxon>Bacillota</taxon>
        <taxon>Clostridia</taxon>
        <taxon>Eubacteriales</taxon>
        <taxon>Oscillospiraceae</taxon>
        <taxon>Oscillospiraceae incertae sedis</taxon>
    </lineage>
</organism>
<dbReference type="Proteomes" id="UP000095662">
    <property type="component" value="Unassembled WGS sequence"/>
</dbReference>
<dbReference type="SUPFAM" id="SSF50249">
    <property type="entry name" value="Nucleic acid-binding proteins"/>
    <property type="match status" value="2"/>
</dbReference>